<dbReference type="PANTHER" id="PTHR33841:SF1">
    <property type="entry name" value="DNA METHYLTRANSFERASE A"/>
    <property type="match status" value="1"/>
</dbReference>
<evidence type="ECO:0000256" key="2">
    <source>
        <dbReference type="ARBA" id="ARBA00022603"/>
    </source>
</evidence>
<dbReference type="GO" id="GO:0032259">
    <property type="term" value="P:methylation"/>
    <property type="evidence" value="ECO:0007669"/>
    <property type="project" value="UniProtKB-KW"/>
</dbReference>
<dbReference type="Gene3D" id="3.90.1570.30">
    <property type="match status" value="1"/>
</dbReference>
<evidence type="ECO:0000256" key="5">
    <source>
        <dbReference type="ARBA" id="ARBA00047942"/>
    </source>
</evidence>
<dbReference type="InterPro" id="IPR029063">
    <property type="entry name" value="SAM-dependent_MTases_sf"/>
</dbReference>
<dbReference type="PANTHER" id="PTHR33841">
    <property type="entry name" value="DNA METHYLTRANSFERASE YEEA-RELATED"/>
    <property type="match status" value="1"/>
</dbReference>
<comment type="caution">
    <text evidence="7">The sequence shown here is derived from an EMBL/GenBank/DDBJ whole genome shotgun (WGS) entry which is preliminary data.</text>
</comment>
<sequence length="987" mass="115868">MSKQFCKEEVKEKLKTLIDRYSENHDYYISSNFNESECRLEFIDKLLEYFGWDVQNNSGKKPQYKEVLVESYEQELGKPDYTMTLNGKSVFFVEAKKPHVNILMDKDCCFQARRYGWSAKHKIVLLTNFEDLVIYDSTFMPKIDDNTNSNLVGRYHYTDYLDKYDEIYSLISREIVYDGTFDKKFENNISLGLDVDDIFLNQINEWRLELGTYLYKKEKNLKKINLEIQTLINQVVFLRICEDRNLPLYKTLKKSVLDENTLQNELIKLLNMADKRYNSGIFKEKELLKIFSNSILKNMINSLYYPISPYDFTVISSNILGEIYELFLSETLVEENGSIKLQAKKDNLNRSIVTTPYDIVKYMTEKSLDKVIKNKTPDDIKKMKFADIACGSGIFLTCLLEHLINYCESWYVENKCFDYIEETYTNSYKLKYIEKKNILLSCIYGNDIDYQAVEVAKFSLLLKVLENENKESVIEVDPILPSLDFNIINGNSLVDFDMISEETDNYMEIKPFSWKYINNDSKFDLIIGNPPYVKTEDMINLLSEEEVAIYKKQYYTAYKQFDKYFLFIERAIDLLNENGKLCYIIPNKFMKISSGKNLRKLITKNKYLELLIDFNYQQIFEDKTTYTCIILINKDRAENFEYNYIQNYEMWKLNNINENNIKINSDEIDSETWILSTDLEKMASLKKLFANSLLLSEIATPFNGVQTSLNSLYVIKGKEVKSIDENYLEFEKENKIYKVEKSIVKRYFQPITKSEKNVKTYDPLLTDKYIIFPYDQNGNLINLDEYKKFKEYVNNFYDRIVPKQVSGKKGGRDVPNSTKDSWYQFGRTQALTEFNDQEKLIVGVMSKEPMFMYDNNNLVIQSGGTAGYCGIKLNKNSKYNLFFLQAYLSHPLMTSVMECMGSDFEGGFYSRGTQVLNKLPVIDIDFSNEIENNIYNQIVSDVIKINKLNDELIKNQNLESISLTNRIKDDLIRKINNNITKLIDMKG</sequence>
<dbReference type="PROSITE" id="PS00092">
    <property type="entry name" value="N6_MTASE"/>
    <property type="match status" value="1"/>
</dbReference>
<protein>
    <recommendedName>
        <fullName evidence="1">site-specific DNA-methyltransferase (adenine-specific)</fullName>
        <ecNumber evidence="1">2.1.1.72</ecNumber>
    </recommendedName>
</protein>
<dbReference type="RefSeq" id="WP_256197732.1">
    <property type="nucleotide sequence ID" value="NZ_JANGCH010000006.1"/>
</dbReference>
<evidence type="ECO:0000259" key="6">
    <source>
        <dbReference type="Pfam" id="PF07669"/>
    </source>
</evidence>
<dbReference type="GO" id="GO:0008168">
    <property type="term" value="F:methyltransferase activity"/>
    <property type="evidence" value="ECO:0007669"/>
    <property type="project" value="UniProtKB-KW"/>
</dbReference>
<evidence type="ECO:0000256" key="1">
    <source>
        <dbReference type="ARBA" id="ARBA00011900"/>
    </source>
</evidence>
<proteinExistence type="predicted"/>
<comment type="catalytic activity">
    <reaction evidence="5">
        <text>a 2'-deoxyadenosine in DNA + S-adenosyl-L-methionine = an N(6)-methyl-2'-deoxyadenosine in DNA + S-adenosyl-L-homocysteine + H(+)</text>
        <dbReference type="Rhea" id="RHEA:15197"/>
        <dbReference type="Rhea" id="RHEA-COMP:12418"/>
        <dbReference type="Rhea" id="RHEA-COMP:12419"/>
        <dbReference type="ChEBI" id="CHEBI:15378"/>
        <dbReference type="ChEBI" id="CHEBI:57856"/>
        <dbReference type="ChEBI" id="CHEBI:59789"/>
        <dbReference type="ChEBI" id="CHEBI:90615"/>
        <dbReference type="ChEBI" id="CHEBI:90616"/>
        <dbReference type="EC" id="2.1.1.72"/>
    </reaction>
</comment>
<dbReference type="Gene3D" id="3.40.50.150">
    <property type="entry name" value="Vaccinia Virus protein VP39"/>
    <property type="match status" value="1"/>
</dbReference>
<dbReference type="InterPro" id="IPR050953">
    <property type="entry name" value="N4_N6_ade-DNA_methylase"/>
</dbReference>
<evidence type="ECO:0000313" key="7">
    <source>
        <dbReference type="EMBL" id="MCQ5121803.1"/>
    </source>
</evidence>
<name>A0ABT1SKP7_9FIRM</name>
<keyword evidence="4" id="KW-0949">S-adenosyl-L-methionine</keyword>
<keyword evidence="3" id="KW-0808">Transferase</keyword>
<dbReference type="InterPro" id="IPR011639">
    <property type="entry name" value="MethylTrfase_TaqI-like_dom"/>
</dbReference>
<reference evidence="7 8" key="1">
    <citation type="submission" date="2022-06" db="EMBL/GenBank/DDBJ databases">
        <title>Isolation of gut microbiota from human fecal samples.</title>
        <authorList>
            <person name="Pamer E.G."/>
            <person name="Barat B."/>
            <person name="Waligurski E."/>
            <person name="Medina S."/>
            <person name="Paddock L."/>
            <person name="Mostad J."/>
        </authorList>
    </citation>
    <scope>NUCLEOTIDE SEQUENCE [LARGE SCALE GENOMIC DNA]</scope>
    <source>
        <strain evidence="7 8">DFI.6.1</strain>
    </source>
</reference>
<evidence type="ECO:0000256" key="4">
    <source>
        <dbReference type="ARBA" id="ARBA00022691"/>
    </source>
</evidence>
<keyword evidence="2 7" id="KW-0489">Methyltransferase</keyword>
<keyword evidence="8" id="KW-1185">Reference proteome</keyword>
<gene>
    <name evidence="7" type="ORF">NE663_05950</name>
</gene>
<feature type="domain" description="Type II methyltransferase M.TaqI-like" evidence="6">
    <location>
        <begin position="442"/>
        <end position="620"/>
    </location>
</feature>
<dbReference type="PRINTS" id="PR00507">
    <property type="entry name" value="N12N6MTFRASE"/>
</dbReference>
<dbReference type="Proteomes" id="UP001524435">
    <property type="component" value="Unassembled WGS sequence"/>
</dbReference>
<dbReference type="EC" id="2.1.1.72" evidence="1"/>
<evidence type="ECO:0000256" key="3">
    <source>
        <dbReference type="ARBA" id="ARBA00022679"/>
    </source>
</evidence>
<dbReference type="EMBL" id="JANGCH010000006">
    <property type="protein sequence ID" value="MCQ5121803.1"/>
    <property type="molecule type" value="Genomic_DNA"/>
</dbReference>
<accession>A0ABT1SKP7</accession>
<organism evidence="7 8">
    <name type="scientific">Massilicoli timonensis</name>
    <dbReference type="NCBI Taxonomy" id="2015901"/>
    <lineage>
        <taxon>Bacteria</taxon>
        <taxon>Bacillati</taxon>
        <taxon>Bacillota</taxon>
        <taxon>Erysipelotrichia</taxon>
        <taxon>Erysipelotrichales</taxon>
        <taxon>Erysipelotrichaceae</taxon>
        <taxon>Massilicoli</taxon>
    </lineage>
</organism>
<dbReference type="InterPro" id="IPR002052">
    <property type="entry name" value="DNA_methylase_N6_adenine_CS"/>
</dbReference>
<dbReference type="Pfam" id="PF07669">
    <property type="entry name" value="Eco57I"/>
    <property type="match status" value="1"/>
</dbReference>
<evidence type="ECO:0000313" key="8">
    <source>
        <dbReference type="Proteomes" id="UP001524435"/>
    </source>
</evidence>
<dbReference type="SUPFAM" id="SSF53335">
    <property type="entry name" value="S-adenosyl-L-methionine-dependent methyltransferases"/>
    <property type="match status" value="1"/>
</dbReference>